<keyword evidence="2" id="KW-1185">Reference proteome</keyword>
<dbReference type="RefSeq" id="WP_380227635.1">
    <property type="nucleotide sequence ID" value="NZ_JBHSOF010000034.1"/>
</dbReference>
<organism evidence="1 2">
    <name type="scientific">Kitasatospora misakiensis</name>
    <dbReference type="NCBI Taxonomy" id="67330"/>
    <lineage>
        <taxon>Bacteria</taxon>
        <taxon>Bacillati</taxon>
        <taxon>Actinomycetota</taxon>
        <taxon>Actinomycetes</taxon>
        <taxon>Kitasatosporales</taxon>
        <taxon>Streptomycetaceae</taxon>
        <taxon>Kitasatospora</taxon>
    </lineage>
</organism>
<proteinExistence type="predicted"/>
<comment type="caution">
    <text evidence="1">The sequence shown here is derived from an EMBL/GenBank/DDBJ whole genome shotgun (WGS) entry which is preliminary data.</text>
</comment>
<accession>A0ABW0X686</accession>
<evidence type="ECO:0008006" key="3">
    <source>
        <dbReference type="Google" id="ProtNLM"/>
    </source>
</evidence>
<dbReference type="EMBL" id="JBHSOF010000034">
    <property type="protein sequence ID" value="MFC5665961.1"/>
    <property type="molecule type" value="Genomic_DNA"/>
</dbReference>
<name>A0ABW0X686_9ACTN</name>
<evidence type="ECO:0000313" key="1">
    <source>
        <dbReference type="EMBL" id="MFC5665961.1"/>
    </source>
</evidence>
<evidence type="ECO:0000313" key="2">
    <source>
        <dbReference type="Proteomes" id="UP001595975"/>
    </source>
</evidence>
<sequence length="164" mass="18469">MEISIPRLEAVALVEALLMERQQAGKELAVIGVRETPVGWIVAWHSARFKNNPTPDGEDGRIYQIPGETFRTEDWQAMFREQFKGIRRPDELVESTRAALQEGGQIAAVRHLRRCAPALNLSQAREYALAVQREGYPPDDLLSLTREPEICPRFPILRVAGPAI</sequence>
<dbReference type="Proteomes" id="UP001595975">
    <property type="component" value="Unassembled WGS sequence"/>
</dbReference>
<reference evidence="2" key="1">
    <citation type="journal article" date="2019" name="Int. J. Syst. Evol. Microbiol.">
        <title>The Global Catalogue of Microorganisms (GCM) 10K type strain sequencing project: providing services to taxonomists for standard genome sequencing and annotation.</title>
        <authorList>
            <consortium name="The Broad Institute Genomics Platform"/>
            <consortium name="The Broad Institute Genome Sequencing Center for Infectious Disease"/>
            <person name="Wu L."/>
            <person name="Ma J."/>
        </authorList>
    </citation>
    <scope>NUCLEOTIDE SEQUENCE [LARGE SCALE GENOMIC DNA]</scope>
    <source>
        <strain evidence="2">CGMCC 4.1437</strain>
    </source>
</reference>
<protein>
    <recommendedName>
        <fullName evidence="3">Immunity protein 35 domain-containing protein</fullName>
    </recommendedName>
</protein>
<gene>
    <name evidence="1" type="ORF">ACFP3U_23660</name>
</gene>